<dbReference type="InterPro" id="IPR019734">
    <property type="entry name" value="TPR_rpt"/>
</dbReference>
<comment type="caution">
    <text evidence="4">The sequence shown here is derived from an EMBL/GenBank/DDBJ whole genome shotgun (WGS) entry which is preliminary data.</text>
</comment>
<evidence type="ECO:0000256" key="1">
    <source>
        <dbReference type="ARBA" id="ARBA00022705"/>
    </source>
</evidence>
<dbReference type="SUPFAM" id="SSF46565">
    <property type="entry name" value="Chaperone J-domain"/>
    <property type="match status" value="1"/>
</dbReference>
<dbReference type="EMBL" id="LTBA01000027">
    <property type="protein sequence ID" value="KYH34053.1"/>
    <property type="molecule type" value="Genomic_DNA"/>
</dbReference>
<dbReference type="PATRIC" id="fig|1121338.3.peg.2079"/>
<reference evidence="4 5" key="1">
    <citation type="submission" date="2016-02" db="EMBL/GenBank/DDBJ databases">
        <title>Genome sequence of Clostridium tepidiprofundi DSM 19306.</title>
        <authorList>
            <person name="Poehlein A."/>
            <person name="Daniel R."/>
        </authorList>
    </citation>
    <scope>NUCLEOTIDE SEQUENCE [LARGE SCALE GENOMIC DNA]</scope>
    <source>
        <strain evidence="4 5">DSM 19306</strain>
    </source>
</reference>
<evidence type="ECO:0000313" key="5">
    <source>
        <dbReference type="Proteomes" id="UP000075531"/>
    </source>
</evidence>
<evidence type="ECO:0000259" key="3">
    <source>
        <dbReference type="PROSITE" id="PS50076"/>
    </source>
</evidence>
<sequence length="205" mass="24180">MRDPYEVLGIKRNASQEEIKRAYKRLAKQYHPDQYGDNPLRELAEEKMREVNEAYDSLMKNTYGYQQKTDSSSNYSSSQNYNTNAQNIYQEIRMDINRGNIRAAEQKLNTISIRNAEWNYLMGLIFMKKGWYDSANNYITTAVNLDPANFEYRNTYNQLNRQTHNYRQTYYGRNTRDVDMCDLCAKLWCADTLCECMGGDLISCF</sequence>
<dbReference type="PROSITE" id="PS50005">
    <property type="entry name" value="TPR"/>
    <property type="match status" value="1"/>
</dbReference>
<dbReference type="CDD" id="cd06257">
    <property type="entry name" value="DnaJ"/>
    <property type="match status" value="1"/>
</dbReference>
<dbReference type="SMART" id="SM00271">
    <property type="entry name" value="DnaJ"/>
    <property type="match status" value="1"/>
</dbReference>
<dbReference type="GO" id="GO:0006260">
    <property type="term" value="P:DNA replication"/>
    <property type="evidence" value="ECO:0007669"/>
    <property type="project" value="UniProtKB-KW"/>
</dbReference>
<dbReference type="InterPro" id="IPR036869">
    <property type="entry name" value="J_dom_sf"/>
</dbReference>
<dbReference type="AlphaFoldDB" id="A0A151B2P5"/>
<protein>
    <submittedName>
        <fullName evidence="4">Chaperone protein DnaJ</fullName>
    </submittedName>
</protein>
<keyword evidence="5" id="KW-1185">Reference proteome</keyword>
<dbReference type="InterPro" id="IPR001623">
    <property type="entry name" value="DnaJ_domain"/>
</dbReference>
<dbReference type="InterPro" id="IPR011990">
    <property type="entry name" value="TPR-like_helical_dom_sf"/>
</dbReference>
<keyword evidence="1" id="KW-0235">DNA replication</keyword>
<evidence type="ECO:0000313" key="4">
    <source>
        <dbReference type="EMBL" id="KYH34053.1"/>
    </source>
</evidence>
<dbReference type="PROSITE" id="PS50076">
    <property type="entry name" value="DNAJ_2"/>
    <property type="match status" value="1"/>
</dbReference>
<feature type="domain" description="J" evidence="3">
    <location>
        <begin position="3"/>
        <end position="73"/>
    </location>
</feature>
<dbReference type="InterPro" id="IPR050817">
    <property type="entry name" value="DjlA_DnaK_co-chaperone"/>
</dbReference>
<dbReference type="Proteomes" id="UP000075531">
    <property type="component" value="Unassembled WGS sequence"/>
</dbReference>
<keyword evidence="2" id="KW-0802">TPR repeat</keyword>
<feature type="repeat" description="TPR" evidence="2">
    <location>
        <begin position="116"/>
        <end position="149"/>
    </location>
</feature>
<dbReference type="STRING" id="1121338.CLTEP_19990"/>
<dbReference type="PANTHER" id="PTHR24074">
    <property type="entry name" value="CO-CHAPERONE PROTEIN DJLA"/>
    <property type="match status" value="1"/>
</dbReference>
<accession>A0A151B2P5</accession>
<dbReference type="Gene3D" id="1.10.287.110">
    <property type="entry name" value="DnaJ domain"/>
    <property type="match status" value="1"/>
</dbReference>
<gene>
    <name evidence="4" type="primary">dnaJ_3</name>
    <name evidence="4" type="ORF">CLTEP_19990</name>
</gene>
<organism evidence="4 5">
    <name type="scientific">Clostridium tepidiprofundi DSM 19306</name>
    <dbReference type="NCBI Taxonomy" id="1121338"/>
    <lineage>
        <taxon>Bacteria</taxon>
        <taxon>Bacillati</taxon>
        <taxon>Bacillota</taxon>
        <taxon>Clostridia</taxon>
        <taxon>Eubacteriales</taxon>
        <taxon>Clostridiaceae</taxon>
        <taxon>Clostridium</taxon>
    </lineage>
</organism>
<dbReference type="OrthoDB" id="9779889at2"/>
<evidence type="ECO:0000256" key="2">
    <source>
        <dbReference type="PROSITE-ProRule" id="PRU00339"/>
    </source>
</evidence>
<proteinExistence type="predicted"/>
<dbReference type="RefSeq" id="WP_066826255.1">
    <property type="nucleotide sequence ID" value="NZ_LTBA01000027.1"/>
</dbReference>
<dbReference type="Pfam" id="PF00226">
    <property type="entry name" value="DnaJ"/>
    <property type="match status" value="1"/>
</dbReference>
<dbReference type="PRINTS" id="PR00625">
    <property type="entry name" value="JDOMAIN"/>
</dbReference>
<dbReference type="SUPFAM" id="SSF48452">
    <property type="entry name" value="TPR-like"/>
    <property type="match status" value="1"/>
</dbReference>
<name>A0A151B2P5_9CLOT</name>